<dbReference type="EMBL" id="RWGY01000013">
    <property type="protein sequence ID" value="TVU23727.1"/>
    <property type="molecule type" value="Genomic_DNA"/>
</dbReference>
<keyword evidence="2" id="KW-1185">Reference proteome</keyword>
<dbReference type="Gramene" id="TVU23727">
    <property type="protein sequence ID" value="TVU23727"/>
    <property type="gene ID" value="EJB05_26106"/>
</dbReference>
<reference evidence="1 2" key="1">
    <citation type="journal article" date="2019" name="Sci. Rep.">
        <title>A high-quality genome of Eragrostis curvula grass provides insights into Poaceae evolution and supports new strategies to enhance forage quality.</title>
        <authorList>
            <person name="Carballo J."/>
            <person name="Santos B.A.C.M."/>
            <person name="Zappacosta D."/>
            <person name="Garbus I."/>
            <person name="Selva J.P."/>
            <person name="Gallo C.A."/>
            <person name="Diaz A."/>
            <person name="Albertini E."/>
            <person name="Caccamo M."/>
            <person name="Echenique V."/>
        </authorList>
    </citation>
    <scope>NUCLEOTIDE SEQUENCE [LARGE SCALE GENOMIC DNA]</scope>
    <source>
        <strain evidence="2">cv. Victoria</strain>
        <tissue evidence="1">Leaf</tissue>
    </source>
</reference>
<dbReference type="AlphaFoldDB" id="A0A5J9UKD5"/>
<evidence type="ECO:0000313" key="1">
    <source>
        <dbReference type="EMBL" id="TVU23727.1"/>
    </source>
</evidence>
<gene>
    <name evidence="1" type="ORF">EJB05_26106</name>
</gene>
<organism evidence="1 2">
    <name type="scientific">Eragrostis curvula</name>
    <name type="common">weeping love grass</name>
    <dbReference type="NCBI Taxonomy" id="38414"/>
    <lineage>
        <taxon>Eukaryota</taxon>
        <taxon>Viridiplantae</taxon>
        <taxon>Streptophyta</taxon>
        <taxon>Embryophyta</taxon>
        <taxon>Tracheophyta</taxon>
        <taxon>Spermatophyta</taxon>
        <taxon>Magnoliopsida</taxon>
        <taxon>Liliopsida</taxon>
        <taxon>Poales</taxon>
        <taxon>Poaceae</taxon>
        <taxon>PACMAD clade</taxon>
        <taxon>Chloridoideae</taxon>
        <taxon>Eragrostideae</taxon>
        <taxon>Eragrostidinae</taxon>
        <taxon>Eragrostis</taxon>
    </lineage>
</organism>
<dbReference type="Proteomes" id="UP000324897">
    <property type="component" value="Chromosome 2"/>
</dbReference>
<name>A0A5J9UKD5_9POAL</name>
<proteinExistence type="predicted"/>
<evidence type="ECO:0000313" key="2">
    <source>
        <dbReference type="Proteomes" id="UP000324897"/>
    </source>
</evidence>
<accession>A0A5J9UKD5</accession>
<comment type="caution">
    <text evidence="1">The sequence shown here is derived from an EMBL/GenBank/DDBJ whole genome shotgun (WGS) entry which is preliminary data.</text>
</comment>
<sequence>MLVEHPKQLEMHIRQTVWAWEASGIEMLRIFHGLKLHFHLVQKPVISAHGSSLLSICVIARRPCLNRPRVPQ</sequence>
<protein>
    <submittedName>
        <fullName evidence="1">Uncharacterized protein</fullName>
    </submittedName>
</protein>